<proteinExistence type="predicted"/>
<evidence type="ECO:0000259" key="2">
    <source>
        <dbReference type="PROSITE" id="PS50110"/>
    </source>
</evidence>
<dbReference type="InterPro" id="IPR001789">
    <property type="entry name" value="Sig_transdc_resp-reg_receiver"/>
</dbReference>
<dbReference type="InterPro" id="IPR011006">
    <property type="entry name" value="CheY-like_superfamily"/>
</dbReference>
<comment type="caution">
    <text evidence="1">Lacks conserved residue(s) required for the propagation of feature annotation.</text>
</comment>
<dbReference type="InterPro" id="IPR052048">
    <property type="entry name" value="ST_Response_Regulator"/>
</dbReference>
<evidence type="ECO:0000313" key="4">
    <source>
        <dbReference type="Proteomes" id="UP001501353"/>
    </source>
</evidence>
<sequence length="560" mass="61426">MKEFRNLTALIIEPQPGMRGNFHNMLTLCEIKKIDHAVSSGTAIRQLQARSFDIILCEYDLGDGQDGQQFLEDVRHNKLISLSTIFFMVTAERAYEKVVSAAELAPTDYILKPFTTDTLMERITRAVEKRAVFEKVHRLMERGDSDQAIVACIEGETKEPRYLADFIRLRAELYISVGSPQLAEPLYVMLCEMRTVAWARLGLAKTLFMQEKFAESEALLVSLVAENSQFMDAYDWLAKAHEANGNLSSAQAVLQSAVDISPHALRRLRKLGEVALEGGDVGTAEKAFQQVVTKARYSEFRDPEDHVRLIRTLVHKGDTSQAATLIRDLEKSSSGTGKGKACHAISAAMLFKQTGDDKRAGEELTKAVEACRENVGLSTDMKMMLAKNCLDHNMDSSASEVMVDVMNNASNGAAMAKAMSVFEQSGRADLAESASRESRRIVVDLVSSGAEKARQGDYVGAVAAMMEAVKKLPENPQVVFNAAVAILKYLDHLGWDERLGEQAKVLIDTARRLDSANPRLSSLVGLHHKIMKKYGMVVVGSIPAAKAEGASGPAVHTSTA</sequence>
<keyword evidence="4" id="KW-1185">Reference proteome</keyword>
<dbReference type="EMBL" id="BAAAZE010000014">
    <property type="protein sequence ID" value="GAA4032754.1"/>
    <property type="molecule type" value="Genomic_DNA"/>
</dbReference>
<dbReference type="PANTHER" id="PTHR43228:SF1">
    <property type="entry name" value="TWO-COMPONENT RESPONSE REGULATOR ARR22"/>
    <property type="match status" value="1"/>
</dbReference>
<evidence type="ECO:0000256" key="1">
    <source>
        <dbReference type="PROSITE-ProRule" id="PRU00169"/>
    </source>
</evidence>
<comment type="caution">
    <text evidence="3">The sequence shown here is derived from an EMBL/GenBank/DDBJ whole genome shotgun (WGS) entry which is preliminary data.</text>
</comment>
<dbReference type="Proteomes" id="UP001501353">
    <property type="component" value="Unassembled WGS sequence"/>
</dbReference>
<feature type="domain" description="Response regulatory" evidence="2">
    <location>
        <begin position="8"/>
        <end position="127"/>
    </location>
</feature>
<dbReference type="SUPFAM" id="SSF52172">
    <property type="entry name" value="CheY-like"/>
    <property type="match status" value="1"/>
</dbReference>
<dbReference type="Gene3D" id="3.40.50.2300">
    <property type="match status" value="1"/>
</dbReference>
<gene>
    <name evidence="3" type="ORF">GCM10022212_34710</name>
</gene>
<dbReference type="CDD" id="cd17589">
    <property type="entry name" value="REC_TPR"/>
    <property type="match status" value="1"/>
</dbReference>
<accession>A0ABP7TY32</accession>
<dbReference type="InterPro" id="IPR011990">
    <property type="entry name" value="TPR-like_helical_dom_sf"/>
</dbReference>
<evidence type="ECO:0000313" key="3">
    <source>
        <dbReference type="EMBL" id="GAA4032754.1"/>
    </source>
</evidence>
<dbReference type="PANTHER" id="PTHR43228">
    <property type="entry name" value="TWO-COMPONENT RESPONSE REGULATOR"/>
    <property type="match status" value="1"/>
</dbReference>
<protein>
    <recommendedName>
        <fullName evidence="2">Response regulatory domain-containing protein</fullName>
    </recommendedName>
</protein>
<dbReference type="Gene3D" id="1.25.40.10">
    <property type="entry name" value="Tetratricopeptide repeat domain"/>
    <property type="match status" value="2"/>
</dbReference>
<name>A0ABP7TY32_9BURK</name>
<dbReference type="Pfam" id="PF00072">
    <property type="entry name" value="Response_reg"/>
    <property type="match status" value="1"/>
</dbReference>
<dbReference type="SUPFAM" id="SSF48452">
    <property type="entry name" value="TPR-like"/>
    <property type="match status" value="1"/>
</dbReference>
<dbReference type="Pfam" id="PF13432">
    <property type="entry name" value="TPR_16"/>
    <property type="match status" value="1"/>
</dbReference>
<organism evidence="3 4">
    <name type="scientific">Actimicrobium antarcticum</name>
    <dbReference type="NCBI Taxonomy" id="1051899"/>
    <lineage>
        <taxon>Bacteria</taxon>
        <taxon>Pseudomonadati</taxon>
        <taxon>Pseudomonadota</taxon>
        <taxon>Betaproteobacteria</taxon>
        <taxon>Burkholderiales</taxon>
        <taxon>Oxalobacteraceae</taxon>
        <taxon>Actimicrobium</taxon>
    </lineage>
</organism>
<dbReference type="PROSITE" id="PS50110">
    <property type="entry name" value="RESPONSE_REGULATORY"/>
    <property type="match status" value="1"/>
</dbReference>
<reference evidence="4" key="1">
    <citation type="journal article" date="2019" name="Int. J. Syst. Evol. Microbiol.">
        <title>The Global Catalogue of Microorganisms (GCM) 10K type strain sequencing project: providing services to taxonomists for standard genome sequencing and annotation.</title>
        <authorList>
            <consortium name="The Broad Institute Genomics Platform"/>
            <consortium name="The Broad Institute Genome Sequencing Center for Infectious Disease"/>
            <person name="Wu L."/>
            <person name="Ma J."/>
        </authorList>
    </citation>
    <scope>NUCLEOTIDE SEQUENCE [LARGE SCALE GENOMIC DNA]</scope>
    <source>
        <strain evidence="4">JCM 16673</strain>
    </source>
</reference>
<dbReference type="SMART" id="SM00448">
    <property type="entry name" value="REC"/>
    <property type="match status" value="1"/>
</dbReference>